<comment type="subcellular location">
    <subcellularLocation>
        <location evidence="1">Cell inner membrane</location>
        <topology evidence="1">Single-pass type II membrane protein</topology>
    </subcellularLocation>
    <subcellularLocation>
        <location evidence="10">Cell membrane</location>
        <topology evidence="10">Single-pass type II membrane protein</topology>
    </subcellularLocation>
</comment>
<dbReference type="PANTHER" id="PTHR30558:SF12">
    <property type="entry name" value="BIOPOLYMER TRANSPORT PROTEIN EXBD"/>
    <property type="match status" value="1"/>
</dbReference>
<keyword evidence="7 10" id="KW-0653">Protein transport</keyword>
<evidence type="ECO:0000256" key="4">
    <source>
        <dbReference type="ARBA" id="ARBA00022475"/>
    </source>
</evidence>
<organism evidence="12 13">
    <name type="scientific">Brevifollis gellanilyticus</name>
    <dbReference type="NCBI Taxonomy" id="748831"/>
    <lineage>
        <taxon>Bacteria</taxon>
        <taxon>Pseudomonadati</taxon>
        <taxon>Verrucomicrobiota</taxon>
        <taxon>Verrucomicrobiia</taxon>
        <taxon>Verrucomicrobiales</taxon>
        <taxon>Verrucomicrobiaceae</taxon>
    </lineage>
</organism>
<dbReference type="Gene3D" id="3.30.420.270">
    <property type="match status" value="1"/>
</dbReference>
<dbReference type="GO" id="GO:0005886">
    <property type="term" value="C:plasma membrane"/>
    <property type="evidence" value="ECO:0007669"/>
    <property type="project" value="UniProtKB-SubCell"/>
</dbReference>
<dbReference type="EMBL" id="BKAG01000028">
    <property type="protein sequence ID" value="GEP44327.1"/>
    <property type="molecule type" value="Genomic_DNA"/>
</dbReference>
<name>A0A512MC70_9BACT</name>
<dbReference type="InterPro" id="IPR003400">
    <property type="entry name" value="ExbD"/>
</dbReference>
<dbReference type="GO" id="GO:0015031">
    <property type="term" value="P:protein transport"/>
    <property type="evidence" value="ECO:0007669"/>
    <property type="project" value="UniProtKB-KW"/>
</dbReference>
<keyword evidence="6 10" id="KW-0812">Transmembrane</keyword>
<keyword evidence="3 10" id="KW-0813">Transport</keyword>
<evidence type="ECO:0000256" key="3">
    <source>
        <dbReference type="ARBA" id="ARBA00022448"/>
    </source>
</evidence>
<evidence type="ECO:0000256" key="5">
    <source>
        <dbReference type="ARBA" id="ARBA00022519"/>
    </source>
</evidence>
<dbReference type="OrthoDB" id="195377at2"/>
<dbReference type="PANTHER" id="PTHR30558">
    <property type="entry name" value="EXBD MEMBRANE COMPONENT OF PMF-DRIVEN MACROMOLECULE IMPORT SYSTEM"/>
    <property type="match status" value="1"/>
</dbReference>
<sequence length="132" mass="14188">MNADEKSYDDINVTPMVDLYLVLLLIFIIMTTAGVQGIKVNLPKGSASTPPLNAPKTQAITVNNEGKAFLNTIPVTLQELEQKLEALKAANPELPVVVRGDSTTQYQSIMEVLNLVGRLGITQVGLATQPAK</sequence>
<proteinExistence type="inferred from homology"/>
<evidence type="ECO:0000256" key="8">
    <source>
        <dbReference type="ARBA" id="ARBA00022989"/>
    </source>
</evidence>
<keyword evidence="13" id="KW-1185">Reference proteome</keyword>
<comment type="similarity">
    <text evidence="2 10">Belongs to the ExbD/TolR family.</text>
</comment>
<keyword evidence="9 11" id="KW-0472">Membrane</keyword>
<protein>
    <submittedName>
        <fullName evidence="12">Transporter ExbD</fullName>
    </submittedName>
</protein>
<dbReference type="Pfam" id="PF02472">
    <property type="entry name" value="ExbD"/>
    <property type="match status" value="1"/>
</dbReference>
<dbReference type="RefSeq" id="WP_146852160.1">
    <property type="nucleotide sequence ID" value="NZ_BKAG01000028.1"/>
</dbReference>
<comment type="caution">
    <text evidence="12">The sequence shown here is derived from an EMBL/GenBank/DDBJ whole genome shotgun (WGS) entry which is preliminary data.</text>
</comment>
<evidence type="ECO:0000256" key="1">
    <source>
        <dbReference type="ARBA" id="ARBA00004249"/>
    </source>
</evidence>
<evidence type="ECO:0000256" key="11">
    <source>
        <dbReference type="SAM" id="Phobius"/>
    </source>
</evidence>
<evidence type="ECO:0000256" key="7">
    <source>
        <dbReference type="ARBA" id="ARBA00022927"/>
    </source>
</evidence>
<dbReference type="Proteomes" id="UP000321577">
    <property type="component" value="Unassembled WGS sequence"/>
</dbReference>
<keyword evidence="5" id="KW-0997">Cell inner membrane</keyword>
<keyword evidence="4" id="KW-1003">Cell membrane</keyword>
<evidence type="ECO:0000313" key="13">
    <source>
        <dbReference type="Proteomes" id="UP000321577"/>
    </source>
</evidence>
<accession>A0A512MC70</accession>
<dbReference type="AlphaFoldDB" id="A0A512MC70"/>
<gene>
    <name evidence="12" type="primary">exbD2</name>
    <name evidence="12" type="ORF">BGE01nite_36180</name>
</gene>
<keyword evidence="8 11" id="KW-1133">Transmembrane helix</keyword>
<reference evidence="12 13" key="1">
    <citation type="submission" date="2019-07" db="EMBL/GenBank/DDBJ databases">
        <title>Whole genome shotgun sequence of Brevifollis gellanilyticus NBRC 108608.</title>
        <authorList>
            <person name="Hosoyama A."/>
            <person name="Uohara A."/>
            <person name="Ohji S."/>
            <person name="Ichikawa N."/>
        </authorList>
    </citation>
    <scope>NUCLEOTIDE SEQUENCE [LARGE SCALE GENOMIC DNA]</scope>
    <source>
        <strain evidence="12 13">NBRC 108608</strain>
    </source>
</reference>
<evidence type="ECO:0000256" key="10">
    <source>
        <dbReference type="RuleBase" id="RU003879"/>
    </source>
</evidence>
<evidence type="ECO:0000256" key="2">
    <source>
        <dbReference type="ARBA" id="ARBA00005811"/>
    </source>
</evidence>
<evidence type="ECO:0000313" key="12">
    <source>
        <dbReference type="EMBL" id="GEP44327.1"/>
    </source>
</evidence>
<feature type="transmembrane region" description="Helical" evidence="11">
    <location>
        <begin position="20"/>
        <end position="38"/>
    </location>
</feature>
<dbReference type="GO" id="GO:0022857">
    <property type="term" value="F:transmembrane transporter activity"/>
    <property type="evidence" value="ECO:0007669"/>
    <property type="project" value="InterPro"/>
</dbReference>
<evidence type="ECO:0000256" key="9">
    <source>
        <dbReference type="ARBA" id="ARBA00023136"/>
    </source>
</evidence>
<evidence type="ECO:0000256" key="6">
    <source>
        <dbReference type="ARBA" id="ARBA00022692"/>
    </source>
</evidence>